<reference evidence="2" key="1">
    <citation type="journal article" date="2019" name="Sci. Rep.">
        <title>Draft genome of Tanacetum cinerariifolium, the natural source of mosquito coil.</title>
        <authorList>
            <person name="Yamashiro T."/>
            <person name="Shiraishi A."/>
            <person name="Satake H."/>
            <person name="Nakayama K."/>
        </authorList>
    </citation>
    <scope>NUCLEOTIDE SEQUENCE</scope>
</reference>
<protein>
    <submittedName>
        <fullName evidence="2">Uncharacterized protein</fullName>
    </submittedName>
</protein>
<name>A0A699K238_TANCI</name>
<dbReference type="EMBL" id="BKCJ010466233">
    <property type="protein sequence ID" value="GFA67248.1"/>
    <property type="molecule type" value="Genomic_DNA"/>
</dbReference>
<keyword evidence="1" id="KW-0732">Signal</keyword>
<feature type="non-terminal residue" evidence="2">
    <location>
        <position position="1"/>
    </location>
</feature>
<gene>
    <name evidence="2" type="ORF">Tci_639220</name>
</gene>
<organism evidence="2">
    <name type="scientific">Tanacetum cinerariifolium</name>
    <name type="common">Dalmatian daisy</name>
    <name type="synonym">Chrysanthemum cinerariifolium</name>
    <dbReference type="NCBI Taxonomy" id="118510"/>
    <lineage>
        <taxon>Eukaryota</taxon>
        <taxon>Viridiplantae</taxon>
        <taxon>Streptophyta</taxon>
        <taxon>Embryophyta</taxon>
        <taxon>Tracheophyta</taxon>
        <taxon>Spermatophyta</taxon>
        <taxon>Magnoliopsida</taxon>
        <taxon>eudicotyledons</taxon>
        <taxon>Gunneridae</taxon>
        <taxon>Pentapetalae</taxon>
        <taxon>asterids</taxon>
        <taxon>campanulids</taxon>
        <taxon>Asterales</taxon>
        <taxon>Asteraceae</taxon>
        <taxon>Asteroideae</taxon>
        <taxon>Anthemideae</taxon>
        <taxon>Anthemidinae</taxon>
        <taxon>Tanacetum</taxon>
    </lineage>
</organism>
<proteinExistence type="predicted"/>
<accession>A0A699K238</accession>
<dbReference type="AlphaFoldDB" id="A0A699K238"/>
<evidence type="ECO:0000256" key="1">
    <source>
        <dbReference type="SAM" id="SignalP"/>
    </source>
</evidence>
<evidence type="ECO:0000313" key="2">
    <source>
        <dbReference type="EMBL" id="GFA67248.1"/>
    </source>
</evidence>
<feature type="chain" id="PRO_5025538394" evidence="1">
    <location>
        <begin position="17"/>
        <end position="37"/>
    </location>
</feature>
<feature type="signal peptide" evidence="1">
    <location>
        <begin position="1"/>
        <end position="16"/>
    </location>
</feature>
<sequence length="37" mass="3966">ASLLFLSIMIPNMISAYLSGRTPSKGTGGCNLVEEMY</sequence>
<comment type="caution">
    <text evidence="2">The sequence shown here is derived from an EMBL/GenBank/DDBJ whole genome shotgun (WGS) entry which is preliminary data.</text>
</comment>